<gene>
    <name evidence="1" type="ORF">B9N60_05805</name>
</gene>
<name>A0A1Y5N8S3_9BACT</name>
<evidence type="ECO:0000313" key="2">
    <source>
        <dbReference type="Proteomes" id="UP000195893"/>
    </source>
</evidence>
<keyword evidence="1" id="KW-0966">Cell projection</keyword>
<dbReference type="EMBL" id="NDYQ01000008">
    <property type="protein sequence ID" value="OUT17280.1"/>
    <property type="molecule type" value="Genomic_DNA"/>
</dbReference>
<comment type="caution">
    <text evidence="1">The sequence shown here is derived from an EMBL/GenBank/DDBJ whole genome shotgun (WGS) entry which is preliminary data.</text>
</comment>
<dbReference type="Proteomes" id="UP000195893">
    <property type="component" value="Unassembled WGS sequence"/>
</dbReference>
<proteinExistence type="predicted"/>
<keyword evidence="1" id="KW-0969">Cilium</keyword>
<dbReference type="AlphaFoldDB" id="A0A1Y5N8S3"/>
<evidence type="ECO:0000313" key="1">
    <source>
        <dbReference type="EMBL" id="OUT17280.1"/>
    </source>
</evidence>
<dbReference type="RefSeq" id="WP_087581659.1">
    <property type="nucleotide sequence ID" value="NZ_NDYQ01000008.1"/>
</dbReference>
<protein>
    <submittedName>
        <fullName evidence="1">Flagellar protein</fullName>
    </submittedName>
</protein>
<keyword evidence="1" id="KW-0282">Flagellum</keyword>
<reference evidence="1 2" key="1">
    <citation type="submission" date="2017-04" db="EMBL/GenBank/DDBJ databases">
        <title>Complete genome of Campylobacter concisus ATCC 33237T and draft genomes for an additional eight well characterized C. concisus strains.</title>
        <authorList>
            <person name="Cornelius A.J."/>
            <person name="Miller W.G."/>
            <person name="Lastovica A.J."/>
            <person name="On S.L."/>
            <person name="French N.P."/>
            <person name="Vandenberg O."/>
            <person name="Biggs P.J."/>
        </authorList>
    </citation>
    <scope>NUCLEOTIDE SEQUENCE [LARGE SCALE GENOMIC DNA]</scope>
    <source>
        <strain evidence="1 2">Lasto127.99</strain>
    </source>
</reference>
<sequence>MSSAWDYEANACSKDGKFSAKFEGCEVAMGAPTLGELRLFINSEHCLNLKNEPSNHTKRLSNLDQNLAKYDIAHQILLSERATACFLFSDDSKFLAFSEWTADKMQIVKVVRLADMSIKTAGEPKRVVEFLSFDDGVLEILDSPIFMSKNYTLDIRTLFEDKI</sequence>
<accession>A0A1Y5N8S3</accession>
<organism evidence="1 2">
    <name type="scientific">Campylobacter concisus</name>
    <dbReference type="NCBI Taxonomy" id="199"/>
    <lineage>
        <taxon>Bacteria</taxon>
        <taxon>Pseudomonadati</taxon>
        <taxon>Campylobacterota</taxon>
        <taxon>Epsilonproteobacteria</taxon>
        <taxon>Campylobacterales</taxon>
        <taxon>Campylobacteraceae</taxon>
        <taxon>Campylobacter</taxon>
    </lineage>
</organism>